<protein>
    <submittedName>
        <fullName evidence="2">Uncharacterized protein</fullName>
    </submittedName>
</protein>
<keyword evidence="3" id="KW-1185">Reference proteome</keyword>
<evidence type="ECO:0000313" key="2">
    <source>
        <dbReference type="EMBL" id="VEU35357.1"/>
    </source>
</evidence>
<evidence type="ECO:0000256" key="1">
    <source>
        <dbReference type="SAM" id="MobiDB-lite"/>
    </source>
</evidence>
<reference evidence="2 3" key="1">
    <citation type="submission" date="2019-01" db="EMBL/GenBank/DDBJ databases">
        <authorList>
            <person name="Ferrante I. M."/>
        </authorList>
    </citation>
    <scope>NUCLEOTIDE SEQUENCE [LARGE SCALE GENOMIC DNA]</scope>
    <source>
        <strain evidence="2 3">B856</strain>
    </source>
</reference>
<organism evidence="2 3">
    <name type="scientific">Pseudo-nitzschia multistriata</name>
    <dbReference type="NCBI Taxonomy" id="183589"/>
    <lineage>
        <taxon>Eukaryota</taxon>
        <taxon>Sar</taxon>
        <taxon>Stramenopiles</taxon>
        <taxon>Ochrophyta</taxon>
        <taxon>Bacillariophyta</taxon>
        <taxon>Bacillariophyceae</taxon>
        <taxon>Bacillariophycidae</taxon>
        <taxon>Bacillariales</taxon>
        <taxon>Bacillariaceae</taxon>
        <taxon>Pseudo-nitzschia</taxon>
    </lineage>
</organism>
<sequence>LLTDGVSFERSVAEFYFTPSDTTVQFRIGSFSSGAPSGKTLLRGSSLRNIERAEMIRKELRYLKLPVLRNRKRSLFFVESDLDSFGPGSASLGPPAEMKEGEITGRLSDDVDPRLKIDAVQQFPFTSNR</sequence>
<feature type="region of interest" description="Disordered" evidence="1">
    <location>
        <begin position="83"/>
        <end position="110"/>
    </location>
</feature>
<dbReference type="OrthoDB" id="448536at2759"/>
<dbReference type="EMBL" id="CAACVS010000056">
    <property type="protein sequence ID" value="VEU35357.1"/>
    <property type="molecule type" value="Genomic_DNA"/>
</dbReference>
<gene>
    <name evidence="2" type="ORF">PSNMU_V1.4_AUG-EV-PASAV3_0020900</name>
</gene>
<name>A0A448YZT7_9STRA</name>
<feature type="non-terminal residue" evidence="2">
    <location>
        <position position="1"/>
    </location>
</feature>
<evidence type="ECO:0000313" key="3">
    <source>
        <dbReference type="Proteomes" id="UP000291116"/>
    </source>
</evidence>
<proteinExistence type="predicted"/>
<dbReference type="Proteomes" id="UP000291116">
    <property type="component" value="Unassembled WGS sequence"/>
</dbReference>
<feature type="compositionally biased region" description="Basic and acidic residues" evidence="1">
    <location>
        <begin position="97"/>
        <end position="110"/>
    </location>
</feature>
<dbReference type="AlphaFoldDB" id="A0A448YZT7"/>
<accession>A0A448YZT7</accession>